<sequence length="458" mass="51879">MSGNDWEPFHGRIGDRVLRCDCQDSIRVRRSDEYAEHQPKLRNTAYVLSAFPATTAATDILIVNCEQLLVPAGTFRSIRAGFLPRTIRFVNIEQLTLESFAFESGSPLRGQQVVNPRDPHPILGPTTLSFERCQLDELPANVFHGAAIRSVLFSASSIGAVRSLAISTRFQQFLLSDTAIGQFARHAFKRAQMEQLHLHNVTMTGAWASQAWQGLIVSNSIQIRDCRFLQTIHPAAITESSTDELLLQKNVFNEAIADEAFQLEIKIRIRLIDNSFSQVSSNLFRGIRISNETAWNAQPDILLERNFIDTFTVTSDTNRFLMFPRNFSVSLQAFRIAQLATCECTNITFPAWQEIFFLQPFATTSREDPESYISVEQFRAQEGCDTEENTLLIIILATLLGVTVLGSVIGGLLCWRHYRKKQRMLVLEQKVVQPVPRTYRETQILLKLETVGMLKTDF</sequence>
<reference evidence="2" key="2">
    <citation type="submission" date="2020-05" db="UniProtKB">
        <authorList>
            <consortium name="EnsemblMetazoa"/>
        </authorList>
    </citation>
    <scope>IDENTIFICATION</scope>
    <source>
        <strain evidence="2">ACHKN1017</strain>
    </source>
</reference>
<evidence type="ECO:0000256" key="1">
    <source>
        <dbReference type="SAM" id="Phobius"/>
    </source>
</evidence>
<organism evidence="2 3">
    <name type="scientific">Anopheles christyi</name>
    <dbReference type="NCBI Taxonomy" id="43041"/>
    <lineage>
        <taxon>Eukaryota</taxon>
        <taxon>Metazoa</taxon>
        <taxon>Ecdysozoa</taxon>
        <taxon>Arthropoda</taxon>
        <taxon>Hexapoda</taxon>
        <taxon>Insecta</taxon>
        <taxon>Pterygota</taxon>
        <taxon>Neoptera</taxon>
        <taxon>Endopterygota</taxon>
        <taxon>Diptera</taxon>
        <taxon>Nematocera</taxon>
        <taxon>Culicoidea</taxon>
        <taxon>Culicidae</taxon>
        <taxon>Anophelinae</taxon>
        <taxon>Anopheles</taxon>
    </lineage>
</organism>
<evidence type="ECO:0008006" key="4">
    <source>
        <dbReference type="Google" id="ProtNLM"/>
    </source>
</evidence>
<dbReference type="STRING" id="43041.A0A182JNI8"/>
<accession>A0A182JNI8</accession>
<keyword evidence="1" id="KW-1133">Transmembrane helix</keyword>
<protein>
    <recommendedName>
        <fullName evidence="4">Right handed beta helix domain-containing protein</fullName>
    </recommendedName>
</protein>
<dbReference type="AlphaFoldDB" id="A0A182JNI8"/>
<dbReference type="InterPro" id="IPR011050">
    <property type="entry name" value="Pectin_lyase_fold/virulence"/>
</dbReference>
<evidence type="ECO:0000313" key="3">
    <source>
        <dbReference type="Proteomes" id="UP000075881"/>
    </source>
</evidence>
<keyword evidence="3" id="KW-1185">Reference proteome</keyword>
<name>A0A182JNI8_9DIPT</name>
<dbReference type="VEuPathDB" id="VectorBase:ACHR000072"/>
<dbReference type="SUPFAM" id="SSF51126">
    <property type="entry name" value="Pectin lyase-like"/>
    <property type="match status" value="1"/>
</dbReference>
<keyword evidence="1" id="KW-0472">Membrane</keyword>
<evidence type="ECO:0000313" key="2">
    <source>
        <dbReference type="EnsemblMetazoa" id="ACHR000072-PA"/>
    </source>
</evidence>
<dbReference type="EnsemblMetazoa" id="ACHR000072-RA">
    <property type="protein sequence ID" value="ACHR000072-PA"/>
    <property type="gene ID" value="ACHR000072"/>
</dbReference>
<feature type="transmembrane region" description="Helical" evidence="1">
    <location>
        <begin position="391"/>
        <end position="415"/>
    </location>
</feature>
<reference evidence="3" key="1">
    <citation type="submission" date="2013-03" db="EMBL/GenBank/DDBJ databases">
        <title>The Genome Sequence of Anopheles christyi ACHKN1017.</title>
        <authorList>
            <consortium name="The Broad Institute Genomics Platform"/>
            <person name="Neafsey D.E."/>
            <person name="Besansky N."/>
            <person name="Walker B."/>
            <person name="Young S.K."/>
            <person name="Zeng Q."/>
            <person name="Gargeya S."/>
            <person name="Fitzgerald M."/>
            <person name="Haas B."/>
            <person name="Abouelleil A."/>
            <person name="Allen A.W."/>
            <person name="Alvarado L."/>
            <person name="Arachchi H.M."/>
            <person name="Berlin A.M."/>
            <person name="Chapman S.B."/>
            <person name="Gainer-Dewar J."/>
            <person name="Goldberg J."/>
            <person name="Griggs A."/>
            <person name="Gujja S."/>
            <person name="Hansen M."/>
            <person name="Howarth C."/>
            <person name="Imamovic A."/>
            <person name="Ireland A."/>
            <person name="Larimer J."/>
            <person name="McCowan C."/>
            <person name="Murphy C."/>
            <person name="Pearson M."/>
            <person name="Poon T.W."/>
            <person name="Priest M."/>
            <person name="Roberts A."/>
            <person name="Saif S."/>
            <person name="Shea T."/>
            <person name="Sisk P."/>
            <person name="Sykes S."/>
            <person name="Wortman J."/>
            <person name="Nusbaum C."/>
            <person name="Birren B."/>
        </authorList>
    </citation>
    <scope>NUCLEOTIDE SEQUENCE [LARGE SCALE GENOMIC DNA]</scope>
    <source>
        <strain evidence="3">ACHKN1017</strain>
    </source>
</reference>
<proteinExistence type="predicted"/>
<dbReference type="Proteomes" id="UP000075881">
    <property type="component" value="Unassembled WGS sequence"/>
</dbReference>
<keyword evidence="1" id="KW-0812">Transmembrane</keyword>